<dbReference type="Pfam" id="PF18701">
    <property type="entry name" value="DUF5641"/>
    <property type="match status" value="1"/>
</dbReference>
<name>A0AAD9V0C9_ACRCE</name>
<dbReference type="Proteomes" id="UP001249851">
    <property type="component" value="Unassembled WGS sequence"/>
</dbReference>
<proteinExistence type="predicted"/>
<dbReference type="PANTHER" id="PTHR47331">
    <property type="entry name" value="PHD-TYPE DOMAIN-CONTAINING PROTEIN"/>
    <property type="match status" value="1"/>
</dbReference>
<protein>
    <recommendedName>
        <fullName evidence="1">DUF5641 domain-containing protein</fullName>
    </recommendedName>
</protein>
<comment type="caution">
    <text evidence="2">The sequence shown here is derived from an EMBL/GenBank/DDBJ whole genome shotgun (WGS) entry which is preliminary data.</text>
</comment>
<organism evidence="2 3">
    <name type="scientific">Acropora cervicornis</name>
    <name type="common">Staghorn coral</name>
    <dbReference type="NCBI Taxonomy" id="6130"/>
    <lineage>
        <taxon>Eukaryota</taxon>
        <taxon>Metazoa</taxon>
        <taxon>Cnidaria</taxon>
        <taxon>Anthozoa</taxon>
        <taxon>Hexacorallia</taxon>
        <taxon>Scleractinia</taxon>
        <taxon>Astrocoeniina</taxon>
        <taxon>Acroporidae</taxon>
        <taxon>Acropora</taxon>
    </lineage>
</organism>
<dbReference type="InterPro" id="IPR040676">
    <property type="entry name" value="DUF5641"/>
</dbReference>
<evidence type="ECO:0000313" key="3">
    <source>
        <dbReference type="Proteomes" id="UP001249851"/>
    </source>
</evidence>
<reference evidence="2" key="1">
    <citation type="journal article" date="2023" name="G3 (Bethesda)">
        <title>Whole genome assembly and annotation of the endangered Caribbean coral Acropora cervicornis.</title>
        <authorList>
            <person name="Selwyn J.D."/>
            <person name="Vollmer S.V."/>
        </authorList>
    </citation>
    <scope>NUCLEOTIDE SEQUENCE</scope>
    <source>
        <strain evidence="2">K2</strain>
    </source>
</reference>
<evidence type="ECO:0000259" key="1">
    <source>
        <dbReference type="Pfam" id="PF18701"/>
    </source>
</evidence>
<feature type="domain" description="DUF5641" evidence="1">
    <location>
        <begin position="3"/>
        <end position="67"/>
    </location>
</feature>
<dbReference type="EMBL" id="JARQWQ010000057">
    <property type="protein sequence ID" value="KAK2556145.1"/>
    <property type="molecule type" value="Genomic_DNA"/>
</dbReference>
<gene>
    <name evidence="2" type="ORF">P5673_021724</name>
</gene>
<reference evidence="2" key="2">
    <citation type="journal article" date="2023" name="Science">
        <title>Genomic signatures of disease resistance in endangered staghorn corals.</title>
        <authorList>
            <person name="Vollmer S.V."/>
            <person name="Selwyn J.D."/>
            <person name="Despard B.A."/>
            <person name="Roesel C.L."/>
        </authorList>
    </citation>
    <scope>NUCLEOTIDE SEQUENCE</scope>
    <source>
        <strain evidence="2">K2</strain>
    </source>
</reference>
<sequence length="75" mass="8653">METRRDLCVGDIILVRDKSQHRNDWPLGLVSEVLRSNDGRVRKVKVNNVRAGERKTYLRPIKELVLLLTDTANPD</sequence>
<evidence type="ECO:0000313" key="2">
    <source>
        <dbReference type="EMBL" id="KAK2556145.1"/>
    </source>
</evidence>
<accession>A0AAD9V0C9</accession>
<keyword evidence="3" id="KW-1185">Reference proteome</keyword>
<dbReference type="AlphaFoldDB" id="A0AAD9V0C9"/>
<dbReference type="PANTHER" id="PTHR47331:SF6">
    <property type="entry name" value="DOUBLECORTIN DOMAIN-CONTAINING PROTEIN"/>
    <property type="match status" value="1"/>
</dbReference>